<evidence type="ECO:0000313" key="10">
    <source>
        <dbReference type="Proteomes" id="UP000198984"/>
    </source>
</evidence>
<evidence type="ECO:0000256" key="6">
    <source>
        <dbReference type="SAM" id="SignalP"/>
    </source>
</evidence>
<evidence type="ECO:0000259" key="8">
    <source>
        <dbReference type="Pfam" id="PF14322"/>
    </source>
</evidence>
<dbReference type="InterPro" id="IPR011990">
    <property type="entry name" value="TPR-like_helical_dom_sf"/>
</dbReference>
<dbReference type="RefSeq" id="WP_089914035.1">
    <property type="nucleotide sequence ID" value="NZ_FOBB01000003.1"/>
</dbReference>
<accession>A0A1H7WN11</accession>
<evidence type="ECO:0000256" key="3">
    <source>
        <dbReference type="ARBA" id="ARBA00022729"/>
    </source>
</evidence>
<dbReference type="Proteomes" id="UP000198984">
    <property type="component" value="Unassembled WGS sequence"/>
</dbReference>
<comment type="similarity">
    <text evidence="2">Belongs to the SusD family.</text>
</comment>
<dbReference type="SUPFAM" id="SSF48452">
    <property type="entry name" value="TPR-like"/>
    <property type="match status" value="1"/>
</dbReference>
<dbReference type="InterPro" id="IPR012944">
    <property type="entry name" value="SusD_RagB_dom"/>
</dbReference>
<dbReference type="Gene3D" id="1.25.40.390">
    <property type="match status" value="1"/>
</dbReference>
<proteinExistence type="inferred from homology"/>
<name>A0A1H7WN11_9BACT</name>
<dbReference type="AlphaFoldDB" id="A0A1H7WN11"/>
<evidence type="ECO:0000259" key="7">
    <source>
        <dbReference type="Pfam" id="PF07980"/>
    </source>
</evidence>
<dbReference type="Pfam" id="PF07980">
    <property type="entry name" value="SusD_RagB"/>
    <property type="match status" value="1"/>
</dbReference>
<dbReference type="Pfam" id="PF14322">
    <property type="entry name" value="SusD-like_3"/>
    <property type="match status" value="1"/>
</dbReference>
<protein>
    <submittedName>
        <fullName evidence="9">Starch-binding associating with outer membrane</fullName>
    </submittedName>
</protein>
<dbReference type="PROSITE" id="PS51257">
    <property type="entry name" value="PROKAR_LIPOPROTEIN"/>
    <property type="match status" value="1"/>
</dbReference>
<feature type="signal peptide" evidence="6">
    <location>
        <begin position="1"/>
        <end position="21"/>
    </location>
</feature>
<evidence type="ECO:0000313" key="9">
    <source>
        <dbReference type="EMBL" id="SEM22684.1"/>
    </source>
</evidence>
<feature type="domain" description="SusD-like N-terminal" evidence="8">
    <location>
        <begin position="24"/>
        <end position="216"/>
    </location>
</feature>
<reference evidence="9 10" key="1">
    <citation type="submission" date="2016-10" db="EMBL/GenBank/DDBJ databases">
        <authorList>
            <person name="de Groot N.N."/>
        </authorList>
    </citation>
    <scope>NUCLEOTIDE SEQUENCE [LARGE SCALE GENOMIC DNA]</scope>
    <source>
        <strain evidence="9 10">DSM 21039</strain>
    </source>
</reference>
<evidence type="ECO:0000256" key="4">
    <source>
        <dbReference type="ARBA" id="ARBA00023136"/>
    </source>
</evidence>
<sequence length="526" mass="58607">MKKLSIFLIAIAACMSFTACKKGFLDEQPQDAVSRESYWKTEADAIAAVNNCYRGLGDVDNRMFLSAATDDSYAWSNWPSEMIYVGNGSATPGNNAFSNFWSNFYRMITSCNDVLENIDRVSSMDASLRNRMKGEARFLRAFAYQQLIGLYGDVVLLTHIPTTDELNESRTPRAQVADFIVKELDTISNVLPATYDASNTGRATKGAALALKARTLLYEGRWQDAATAAKAVIDQNTYIIDNNYLSLFNGTNKTSKEIILSAQYVKNTLPNATATWVGGPSLGGWSEITPLQSLVDAFECTDGKTIDQSALYDPAHPFANRDPRLRLNVILPGDTVNGIVIDVSKPNSIDGLGKNNGSFTGFYYKKYVPADIDGSWDRNSYNDIVLLRFPEVLLTYAEAKIQLNQIDASVYDAINRVRQRAGVNMPAVTTANTPTQAALLAVVKRERRVEFPLEDNRLFDIRRWKIAATVMNGPVYGILNYFDNTRSDYGKNILVEQRKFTERDYLWAIPQSETSISPNVGQNPSW</sequence>
<organism evidence="9 10">
    <name type="scientific">Chitinophaga rupis</name>
    <dbReference type="NCBI Taxonomy" id="573321"/>
    <lineage>
        <taxon>Bacteria</taxon>
        <taxon>Pseudomonadati</taxon>
        <taxon>Bacteroidota</taxon>
        <taxon>Chitinophagia</taxon>
        <taxon>Chitinophagales</taxon>
        <taxon>Chitinophagaceae</taxon>
        <taxon>Chitinophaga</taxon>
    </lineage>
</organism>
<dbReference type="STRING" id="573321.SAMN04488505_103727"/>
<keyword evidence="10" id="KW-1185">Reference proteome</keyword>
<feature type="chain" id="PRO_5011542390" evidence="6">
    <location>
        <begin position="22"/>
        <end position="526"/>
    </location>
</feature>
<evidence type="ECO:0000256" key="2">
    <source>
        <dbReference type="ARBA" id="ARBA00006275"/>
    </source>
</evidence>
<feature type="domain" description="RagB/SusD" evidence="7">
    <location>
        <begin position="261"/>
        <end position="526"/>
    </location>
</feature>
<evidence type="ECO:0000256" key="5">
    <source>
        <dbReference type="ARBA" id="ARBA00023237"/>
    </source>
</evidence>
<gene>
    <name evidence="9" type="ORF">SAMN04488505_103727</name>
</gene>
<dbReference type="InterPro" id="IPR033985">
    <property type="entry name" value="SusD-like_N"/>
</dbReference>
<evidence type="ECO:0000256" key="1">
    <source>
        <dbReference type="ARBA" id="ARBA00004442"/>
    </source>
</evidence>
<keyword evidence="5" id="KW-0998">Cell outer membrane</keyword>
<dbReference type="GO" id="GO:0009279">
    <property type="term" value="C:cell outer membrane"/>
    <property type="evidence" value="ECO:0007669"/>
    <property type="project" value="UniProtKB-SubCell"/>
</dbReference>
<keyword evidence="4" id="KW-0472">Membrane</keyword>
<dbReference type="OrthoDB" id="5694214at2"/>
<dbReference type="CDD" id="cd08977">
    <property type="entry name" value="SusD"/>
    <property type="match status" value="1"/>
</dbReference>
<dbReference type="EMBL" id="FOBB01000003">
    <property type="protein sequence ID" value="SEM22684.1"/>
    <property type="molecule type" value="Genomic_DNA"/>
</dbReference>
<comment type="subcellular location">
    <subcellularLocation>
        <location evidence="1">Cell outer membrane</location>
    </subcellularLocation>
</comment>
<keyword evidence="3 6" id="KW-0732">Signal</keyword>